<feature type="region of interest" description="Disordered" evidence="1">
    <location>
        <begin position="499"/>
        <end position="520"/>
    </location>
</feature>
<dbReference type="HOGENOM" id="CLU_005049_1_1_1"/>
<name>W9WW24_9EURO</name>
<keyword evidence="4" id="KW-1185">Reference proteome</keyword>
<reference evidence="3 4" key="1">
    <citation type="submission" date="2013-03" db="EMBL/GenBank/DDBJ databases">
        <title>The Genome Sequence of Cladophialophora yegresii CBS 114405.</title>
        <authorList>
            <consortium name="The Broad Institute Genomics Platform"/>
            <person name="Cuomo C."/>
            <person name="de Hoog S."/>
            <person name="Gorbushina A."/>
            <person name="Walker B."/>
            <person name="Young S.K."/>
            <person name="Zeng Q."/>
            <person name="Gargeya S."/>
            <person name="Fitzgerald M."/>
            <person name="Haas B."/>
            <person name="Abouelleil A."/>
            <person name="Allen A.W."/>
            <person name="Alvarado L."/>
            <person name="Arachchi H.M."/>
            <person name="Berlin A.M."/>
            <person name="Chapman S.B."/>
            <person name="Gainer-Dewar J."/>
            <person name="Goldberg J."/>
            <person name="Griggs A."/>
            <person name="Gujja S."/>
            <person name="Hansen M."/>
            <person name="Howarth C."/>
            <person name="Imamovic A."/>
            <person name="Ireland A."/>
            <person name="Larimer J."/>
            <person name="McCowan C."/>
            <person name="Murphy C."/>
            <person name="Pearson M."/>
            <person name="Poon T.W."/>
            <person name="Priest M."/>
            <person name="Roberts A."/>
            <person name="Saif S."/>
            <person name="Shea T."/>
            <person name="Sisk P."/>
            <person name="Sykes S."/>
            <person name="Wortman J."/>
            <person name="Nusbaum C."/>
            <person name="Birren B."/>
        </authorList>
    </citation>
    <scope>NUCLEOTIDE SEQUENCE [LARGE SCALE GENOMIC DNA]</scope>
    <source>
        <strain evidence="3 4">CBS 114405</strain>
    </source>
</reference>
<evidence type="ECO:0000313" key="4">
    <source>
        <dbReference type="Proteomes" id="UP000019473"/>
    </source>
</evidence>
<feature type="compositionally biased region" description="Low complexity" evidence="1">
    <location>
        <begin position="593"/>
        <end position="607"/>
    </location>
</feature>
<dbReference type="AlphaFoldDB" id="W9WW24"/>
<dbReference type="InterPro" id="IPR029058">
    <property type="entry name" value="AB_hydrolase_fold"/>
</dbReference>
<dbReference type="OrthoDB" id="3057168at2759"/>
<dbReference type="VEuPathDB" id="FungiDB:A1O7_02932"/>
<proteinExistence type="predicted"/>
<dbReference type="STRING" id="1182544.W9WW24"/>
<comment type="caution">
    <text evidence="3">The sequence shown here is derived from an EMBL/GenBank/DDBJ whole genome shotgun (WGS) entry which is preliminary data.</text>
</comment>
<dbReference type="RefSeq" id="XP_007755148.1">
    <property type="nucleotide sequence ID" value="XM_007756958.1"/>
</dbReference>
<dbReference type="PANTHER" id="PTHR33840">
    <property type="match status" value="1"/>
</dbReference>
<feature type="compositionally biased region" description="Gly residues" evidence="1">
    <location>
        <begin position="576"/>
        <end position="586"/>
    </location>
</feature>
<feature type="compositionally biased region" description="Basic and acidic residues" evidence="1">
    <location>
        <begin position="508"/>
        <end position="520"/>
    </location>
</feature>
<dbReference type="EMBL" id="AMGW01000002">
    <property type="protein sequence ID" value="EXJ62494.1"/>
    <property type="molecule type" value="Genomic_DNA"/>
</dbReference>
<dbReference type="PANTHER" id="PTHR33840:SF1">
    <property type="entry name" value="TLE1 PHOSPHOLIPASE DOMAIN-CONTAINING PROTEIN"/>
    <property type="match status" value="1"/>
</dbReference>
<evidence type="ECO:0000256" key="1">
    <source>
        <dbReference type="SAM" id="MobiDB-lite"/>
    </source>
</evidence>
<accession>W9WW24</accession>
<sequence length="663" mass="73687">MSRPPPNARSSLASGLAPPPPAGYAASAHGSTVFGAPPPPHSVAPSALSRPPSRFEPPPLAATMGPMPGTLERPIHGPKKRLIVTCDGTWLDADNGLMNGHKQPPSNVSRIGWAIKDTSRDGIPQIVNYQAGVGTQGGPASRVVGGATGMGIRENMRTAYTYLAANWRPGDEIFIMGFSRGAFTARTVGGMIGSLGLLTRDGLPFFNEIFEDWEHRFDDRYVSQYPHVPFPEKRLPFDEHYVHELSRRGLTRLNVPIKAICCWDTVGSLGIPRVPWLEGLRLQAPGMHDYEFYDTRLNPCIENAFQALALDERRAPFSPALWEKRDNNTTNLVQCWFPGVHSNVGGGYDDQELANITLAWMISKLEPFLDFERNFLIGLWESNRAYYKQSGQRTRWWSFGELYNSLKGIYSLTGSKTRTPGNYFRSDPYTGRPMTKRLRGTNEYIHASVRARLGLGGPGPLDRGTYNPPALRDWTFDVEAVGPGQGGNQDGLLVVWTNHGNSSRRRGARNEKGGQEKIPEERLSETELVLLKQSPRVYDFITQLRLNPQQGKRRSRRHGGQNGVPNGPGPPPPGVGPYGQYGGGGGRPPPPGSFVGPRSGSVPPSGRRSGRSRSLNPDGLPYDSDDSREREKDRDRRHRRRRDSGDPDRQRRRRSRRYEDDDE</sequence>
<dbReference type="Pfam" id="PF09994">
    <property type="entry name" value="T6SS_Tle1-like_cat"/>
    <property type="match status" value="1"/>
</dbReference>
<feature type="domain" description="T6SS Phospholipase effector Tle1-like catalytic" evidence="2">
    <location>
        <begin position="80"/>
        <end position="363"/>
    </location>
</feature>
<organism evidence="3 4">
    <name type="scientific">Cladophialophora yegresii CBS 114405</name>
    <dbReference type="NCBI Taxonomy" id="1182544"/>
    <lineage>
        <taxon>Eukaryota</taxon>
        <taxon>Fungi</taxon>
        <taxon>Dikarya</taxon>
        <taxon>Ascomycota</taxon>
        <taxon>Pezizomycotina</taxon>
        <taxon>Eurotiomycetes</taxon>
        <taxon>Chaetothyriomycetidae</taxon>
        <taxon>Chaetothyriales</taxon>
        <taxon>Herpotrichiellaceae</taxon>
        <taxon>Cladophialophora</taxon>
    </lineage>
</organism>
<feature type="region of interest" description="Disordered" evidence="1">
    <location>
        <begin position="545"/>
        <end position="663"/>
    </location>
</feature>
<protein>
    <recommendedName>
        <fullName evidence="2">T6SS Phospholipase effector Tle1-like catalytic domain-containing protein</fullName>
    </recommendedName>
</protein>
<feature type="region of interest" description="Disordered" evidence="1">
    <location>
        <begin position="1"/>
        <end position="78"/>
    </location>
</feature>
<dbReference type="Proteomes" id="UP000019473">
    <property type="component" value="Unassembled WGS sequence"/>
</dbReference>
<feature type="compositionally biased region" description="Basic and acidic residues" evidence="1">
    <location>
        <begin position="625"/>
        <end position="634"/>
    </location>
</feature>
<dbReference type="InterPro" id="IPR018712">
    <property type="entry name" value="Tle1-like_cat"/>
</dbReference>
<gene>
    <name evidence="3" type="ORF">A1O7_02932</name>
</gene>
<evidence type="ECO:0000259" key="2">
    <source>
        <dbReference type="Pfam" id="PF09994"/>
    </source>
</evidence>
<dbReference type="eggNOG" id="ENOG502QSYI">
    <property type="taxonomic scope" value="Eukaryota"/>
</dbReference>
<dbReference type="GeneID" id="19177533"/>
<evidence type="ECO:0000313" key="3">
    <source>
        <dbReference type="EMBL" id="EXJ62494.1"/>
    </source>
</evidence>
<dbReference type="SUPFAM" id="SSF53474">
    <property type="entry name" value="alpha/beta-Hydrolases"/>
    <property type="match status" value="1"/>
</dbReference>